<accession>A0A2A4YJ59</accession>
<dbReference type="Proteomes" id="UP000217838">
    <property type="component" value="Unassembled WGS sequence"/>
</dbReference>
<comment type="caution">
    <text evidence="1">The sequence shown here is derived from an EMBL/GenBank/DDBJ whole genome shotgun (WGS) entry which is preliminary data.</text>
</comment>
<gene>
    <name evidence="1" type="ORF">COB11_03625</name>
</gene>
<name>A0A2A4YJ59_UNCAE</name>
<dbReference type="EMBL" id="NVUU01000035">
    <property type="protein sequence ID" value="PCI94640.1"/>
    <property type="molecule type" value="Genomic_DNA"/>
</dbReference>
<sequence length="69" mass="7887">MIPPIARNQFDNRVFLDVPCGEVTDQVFMLFAKAMLYYLETTLRKDGFECEGLFVQSGLQENSASENTF</sequence>
<evidence type="ECO:0000313" key="2">
    <source>
        <dbReference type="Proteomes" id="UP000217838"/>
    </source>
</evidence>
<organism evidence="1 2">
    <name type="scientific">Aerophobetes bacterium</name>
    <dbReference type="NCBI Taxonomy" id="2030807"/>
    <lineage>
        <taxon>Bacteria</taxon>
        <taxon>Candidatus Aerophobota</taxon>
    </lineage>
</organism>
<reference evidence="2" key="1">
    <citation type="submission" date="2017-08" db="EMBL/GenBank/DDBJ databases">
        <title>A dynamic microbial community with high functional redundancy inhabits the cold, oxic subseafloor aquifer.</title>
        <authorList>
            <person name="Tully B.J."/>
            <person name="Wheat C.G."/>
            <person name="Glazer B.T."/>
            <person name="Huber J.A."/>
        </authorList>
    </citation>
    <scope>NUCLEOTIDE SEQUENCE [LARGE SCALE GENOMIC DNA]</scope>
</reference>
<proteinExistence type="predicted"/>
<dbReference type="AlphaFoldDB" id="A0A2A4YJ59"/>
<evidence type="ECO:0000313" key="1">
    <source>
        <dbReference type="EMBL" id="PCI94640.1"/>
    </source>
</evidence>
<protein>
    <submittedName>
        <fullName evidence="1">Uncharacterized protein</fullName>
    </submittedName>
</protein>